<keyword evidence="11" id="KW-0966">Cell projection</keyword>
<evidence type="ECO:0000256" key="1">
    <source>
        <dbReference type="ARBA" id="ARBA00002254"/>
    </source>
</evidence>
<dbReference type="GO" id="GO:0009425">
    <property type="term" value="C:bacterial-type flagellum basal body"/>
    <property type="evidence" value="ECO:0007669"/>
    <property type="project" value="InterPro"/>
</dbReference>
<keyword evidence="7 10" id="KW-0283">Flagellar rotation</keyword>
<evidence type="ECO:0000313" key="12">
    <source>
        <dbReference type="Proteomes" id="UP000290759"/>
    </source>
</evidence>
<evidence type="ECO:0000256" key="9">
    <source>
        <dbReference type="ARBA" id="ARBA00023136"/>
    </source>
</evidence>
<comment type="similarity">
    <text evidence="3 10">Belongs to the FliL family.</text>
</comment>
<keyword evidence="4" id="KW-1003">Cell membrane</keyword>
<protein>
    <recommendedName>
        <fullName evidence="10">Flagellar protein FliL</fullName>
    </recommendedName>
</protein>
<dbReference type="Pfam" id="PF03748">
    <property type="entry name" value="FliL"/>
    <property type="match status" value="1"/>
</dbReference>
<dbReference type="Proteomes" id="UP000290759">
    <property type="component" value="Unassembled WGS sequence"/>
</dbReference>
<keyword evidence="10" id="KW-0997">Cell inner membrane</keyword>
<comment type="caution">
    <text evidence="11">The sequence shown here is derived from an EMBL/GenBank/DDBJ whole genome shotgun (WGS) entry which is preliminary data.</text>
</comment>
<keyword evidence="11" id="KW-0282">Flagellum</keyword>
<dbReference type="AlphaFoldDB" id="A0A4Q2TY54"/>
<evidence type="ECO:0000313" key="11">
    <source>
        <dbReference type="EMBL" id="RYC29029.1"/>
    </source>
</evidence>
<keyword evidence="5 10" id="KW-0145">Chemotaxis</keyword>
<dbReference type="EMBL" id="QYBB01000077">
    <property type="protein sequence ID" value="RYC29029.1"/>
    <property type="molecule type" value="Genomic_DNA"/>
</dbReference>
<keyword evidence="9 10" id="KW-0472">Membrane</keyword>
<feature type="transmembrane region" description="Helical" evidence="10">
    <location>
        <begin position="15"/>
        <end position="36"/>
    </location>
</feature>
<name>A0A4Q2TY54_9HYPH</name>
<evidence type="ECO:0000256" key="10">
    <source>
        <dbReference type="RuleBase" id="RU364125"/>
    </source>
</evidence>
<comment type="subcellular location">
    <subcellularLocation>
        <location evidence="10">Cell inner membrane</location>
    </subcellularLocation>
    <subcellularLocation>
        <location evidence="2">Cell membrane</location>
        <topology evidence="2">Single-pass membrane protein</topology>
    </subcellularLocation>
</comment>
<accession>A0A4Q2TY54</accession>
<keyword evidence="8 10" id="KW-1133">Transmembrane helix</keyword>
<organism evidence="11 12">
    <name type="scientific">Lichenibacterium minor</name>
    <dbReference type="NCBI Taxonomy" id="2316528"/>
    <lineage>
        <taxon>Bacteria</taxon>
        <taxon>Pseudomonadati</taxon>
        <taxon>Pseudomonadota</taxon>
        <taxon>Alphaproteobacteria</taxon>
        <taxon>Hyphomicrobiales</taxon>
        <taxon>Lichenihabitantaceae</taxon>
        <taxon>Lichenibacterium</taxon>
    </lineage>
</organism>
<evidence type="ECO:0000256" key="5">
    <source>
        <dbReference type="ARBA" id="ARBA00022500"/>
    </source>
</evidence>
<evidence type="ECO:0000256" key="3">
    <source>
        <dbReference type="ARBA" id="ARBA00008281"/>
    </source>
</evidence>
<dbReference type="GO" id="GO:0005886">
    <property type="term" value="C:plasma membrane"/>
    <property type="evidence" value="ECO:0007669"/>
    <property type="project" value="UniProtKB-SubCell"/>
</dbReference>
<evidence type="ECO:0000256" key="6">
    <source>
        <dbReference type="ARBA" id="ARBA00022692"/>
    </source>
</evidence>
<dbReference type="OrthoDB" id="7908910at2"/>
<keyword evidence="11" id="KW-0969">Cilium</keyword>
<gene>
    <name evidence="11" type="ORF">D3273_26135</name>
</gene>
<dbReference type="GO" id="GO:0006935">
    <property type="term" value="P:chemotaxis"/>
    <property type="evidence" value="ECO:0007669"/>
    <property type="project" value="UniProtKB-KW"/>
</dbReference>
<sequence length="164" mass="17025">MASTTDKTTDKKPGMLGAIVPILVLTLAAAGGGAVIGKQIVSATRAAGEKAATPADAGKPAAAAALPARTLKELTPVVTNLADPDGSWIRLQTAIVYDKTDAPAMEALAPKVSEDVLAFVRTLTLEQIQGASGLEALRDDLNERAKVRSDGKVRELLIEMLVVR</sequence>
<keyword evidence="6 10" id="KW-0812">Transmembrane</keyword>
<proteinExistence type="inferred from homology"/>
<evidence type="ECO:0000256" key="7">
    <source>
        <dbReference type="ARBA" id="ARBA00022779"/>
    </source>
</evidence>
<dbReference type="GO" id="GO:0071973">
    <property type="term" value="P:bacterial-type flagellum-dependent cell motility"/>
    <property type="evidence" value="ECO:0007669"/>
    <property type="project" value="InterPro"/>
</dbReference>
<dbReference type="RefSeq" id="WP_129229891.1">
    <property type="nucleotide sequence ID" value="NZ_QYBB01000077.1"/>
</dbReference>
<evidence type="ECO:0000256" key="4">
    <source>
        <dbReference type="ARBA" id="ARBA00022475"/>
    </source>
</evidence>
<reference evidence="11 12" key="1">
    <citation type="submission" date="2018-12" db="EMBL/GenBank/DDBJ databases">
        <authorList>
            <person name="Grouzdev D.S."/>
            <person name="Krutkina M.S."/>
        </authorList>
    </citation>
    <scope>NUCLEOTIDE SEQUENCE [LARGE SCALE GENOMIC DNA]</scope>
    <source>
        <strain evidence="11 12">RmlP026</strain>
    </source>
</reference>
<reference evidence="11 12" key="2">
    <citation type="submission" date="2019-02" db="EMBL/GenBank/DDBJ databases">
        <title>'Lichenibacterium ramalinii' gen. nov. sp. nov., 'Lichenibacterium minor' gen. nov. sp. nov.</title>
        <authorList>
            <person name="Pankratov T."/>
        </authorList>
    </citation>
    <scope>NUCLEOTIDE SEQUENCE [LARGE SCALE GENOMIC DNA]</scope>
    <source>
        <strain evidence="11 12">RmlP026</strain>
    </source>
</reference>
<evidence type="ECO:0000256" key="2">
    <source>
        <dbReference type="ARBA" id="ARBA00004162"/>
    </source>
</evidence>
<evidence type="ECO:0000256" key="8">
    <source>
        <dbReference type="ARBA" id="ARBA00022989"/>
    </source>
</evidence>
<keyword evidence="12" id="KW-1185">Reference proteome</keyword>
<dbReference type="InterPro" id="IPR005503">
    <property type="entry name" value="FliL"/>
</dbReference>
<comment type="function">
    <text evidence="1 10">Controls the rotational direction of flagella during chemotaxis.</text>
</comment>